<dbReference type="EMBL" id="JAHIBW010000016">
    <property type="protein sequence ID" value="KAG7303383.1"/>
    <property type="molecule type" value="Genomic_DNA"/>
</dbReference>
<sequence length="55" mass="5435">MKDVAHITPYGGGQVDVGAGARGRAGGGEALLAAPAASVEISDARRPSYEIIAPS</sequence>
<accession>A0ABQ7QHG3</accession>
<protein>
    <submittedName>
        <fullName evidence="1">Uncharacterized protein</fullName>
    </submittedName>
</protein>
<evidence type="ECO:0000313" key="1">
    <source>
        <dbReference type="EMBL" id="KAG7303383.1"/>
    </source>
</evidence>
<reference evidence="1 2" key="1">
    <citation type="submission" date="2021-06" db="EMBL/GenBank/DDBJ databases">
        <title>A haploid diamondback moth (Plutella xylostella L.) genome assembly resolves 31 chromosomes and identifies a diamide resistance mutation.</title>
        <authorList>
            <person name="Ward C.M."/>
            <person name="Perry K.D."/>
            <person name="Baker G."/>
            <person name="Powis K."/>
            <person name="Heckel D.G."/>
            <person name="Baxter S.W."/>
        </authorList>
    </citation>
    <scope>NUCLEOTIDE SEQUENCE [LARGE SCALE GENOMIC DNA]</scope>
    <source>
        <strain evidence="1 2">LV</strain>
        <tissue evidence="1">Single pupa</tissue>
    </source>
</reference>
<evidence type="ECO:0000313" key="2">
    <source>
        <dbReference type="Proteomes" id="UP000823941"/>
    </source>
</evidence>
<organism evidence="1 2">
    <name type="scientific">Plutella xylostella</name>
    <name type="common">Diamondback moth</name>
    <name type="synonym">Plutella maculipennis</name>
    <dbReference type="NCBI Taxonomy" id="51655"/>
    <lineage>
        <taxon>Eukaryota</taxon>
        <taxon>Metazoa</taxon>
        <taxon>Ecdysozoa</taxon>
        <taxon>Arthropoda</taxon>
        <taxon>Hexapoda</taxon>
        <taxon>Insecta</taxon>
        <taxon>Pterygota</taxon>
        <taxon>Neoptera</taxon>
        <taxon>Endopterygota</taxon>
        <taxon>Lepidoptera</taxon>
        <taxon>Glossata</taxon>
        <taxon>Ditrysia</taxon>
        <taxon>Yponomeutoidea</taxon>
        <taxon>Plutellidae</taxon>
        <taxon>Plutella</taxon>
    </lineage>
</organism>
<dbReference type="Proteomes" id="UP000823941">
    <property type="component" value="Chromosome 16"/>
</dbReference>
<keyword evidence="2" id="KW-1185">Reference proteome</keyword>
<name>A0ABQ7QHG3_PLUXY</name>
<gene>
    <name evidence="1" type="ORF">JYU34_011876</name>
</gene>
<proteinExistence type="predicted"/>
<comment type="caution">
    <text evidence="1">The sequence shown here is derived from an EMBL/GenBank/DDBJ whole genome shotgun (WGS) entry which is preliminary data.</text>
</comment>